<feature type="signal peptide" evidence="2">
    <location>
        <begin position="1"/>
        <end position="24"/>
    </location>
</feature>
<dbReference type="EMBL" id="CP001848">
    <property type="protein sequence ID" value="ADB15713.1"/>
    <property type="molecule type" value="Genomic_DNA"/>
</dbReference>
<evidence type="ECO:0000256" key="1">
    <source>
        <dbReference type="SAM" id="MobiDB-lite"/>
    </source>
</evidence>
<dbReference type="PROSITE" id="PS51257">
    <property type="entry name" value="PROKAR_LIPOPROTEIN"/>
    <property type="match status" value="1"/>
</dbReference>
<gene>
    <name evidence="3" type="ordered locus">Psta_1029</name>
</gene>
<evidence type="ECO:0000313" key="3">
    <source>
        <dbReference type="EMBL" id="ADB15713.1"/>
    </source>
</evidence>
<keyword evidence="2" id="KW-0732">Signal</keyword>
<feature type="region of interest" description="Disordered" evidence="1">
    <location>
        <begin position="25"/>
        <end position="55"/>
    </location>
</feature>
<keyword evidence="4" id="KW-1185">Reference proteome</keyword>
<evidence type="ECO:0008006" key="5">
    <source>
        <dbReference type="Google" id="ProtNLM"/>
    </source>
</evidence>
<dbReference type="KEGG" id="psl:Psta_1029"/>
<reference evidence="3 4" key="1">
    <citation type="journal article" date="2009" name="Stand. Genomic Sci.">
        <title>Complete genome sequence of Pirellula staleyi type strain (ATCC 27377).</title>
        <authorList>
            <person name="Clum A."/>
            <person name="Tindall B.J."/>
            <person name="Sikorski J."/>
            <person name="Ivanova N."/>
            <person name="Mavrommatis K."/>
            <person name="Lucas S."/>
            <person name="Glavina del Rio T."/>
            <person name="Nolan M."/>
            <person name="Chen F."/>
            <person name="Tice H."/>
            <person name="Pitluck S."/>
            <person name="Cheng J.F."/>
            <person name="Chertkov O."/>
            <person name="Brettin T."/>
            <person name="Han C."/>
            <person name="Detter J.C."/>
            <person name="Kuske C."/>
            <person name="Bruce D."/>
            <person name="Goodwin L."/>
            <person name="Ovchinikova G."/>
            <person name="Pati A."/>
            <person name="Mikhailova N."/>
            <person name="Chen A."/>
            <person name="Palaniappan K."/>
            <person name="Land M."/>
            <person name="Hauser L."/>
            <person name="Chang Y.J."/>
            <person name="Jeffries C.D."/>
            <person name="Chain P."/>
            <person name="Rohde M."/>
            <person name="Goker M."/>
            <person name="Bristow J."/>
            <person name="Eisen J.A."/>
            <person name="Markowitz V."/>
            <person name="Hugenholtz P."/>
            <person name="Kyrpides N.C."/>
            <person name="Klenk H.P."/>
            <person name="Lapidus A."/>
        </authorList>
    </citation>
    <scope>NUCLEOTIDE SEQUENCE [LARGE SCALE GENOMIC DNA]</scope>
    <source>
        <strain evidence="4">ATCC 27377 / DSM 6068 / ICPB 4128</strain>
    </source>
</reference>
<dbReference type="HOGENOM" id="CLU_3028335_0_0_0"/>
<feature type="chain" id="PRO_5003036268" description="Secreted protein" evidence="2">
    <location>
        <begin position="25"/>
        <end position="55"/>
    </location>
</feature>
<protein>
    <recommendedName>
        <fullName evidence="5">Secreted protein</fullName>
    </recommendedName>
</protein>
<name>D2R896_PIRSD</name>
<evidence type="ECO:0000313" key="4">
    <source>
        <dbReference type="Proteomes" id="UP000001887"/>
    </source>
</evidence>
<dbReference type="Proteomes" id="UP000001887">
    <property type="component" value="Chromosome"/>
</dbReference>
<feature type="compositionally biased region" description="Basic and acidic residues" evidence="1">
    <location>
        <begin position="29"/>
        <end position="55"/>
    </location>
</feature>
<organism evidence="3 4">
    <name type="scientific">Pirellula staleyi (strain ATCC 27377 / DSM 6068 / ICPB 4128)</name>
    <name type="common">Pirella staleyi</name>
    <dbReference type="NCBI Taxonomy" id="530564"/>
    <lineage>
        <taxon>Bacteria</taxon>
        <taxon>Pseudomonadati</taxon>
        <taxon>Planctomycetota</taxon>
        <taxon>Planctomycetia</taxon>
        <taxon>Pirellulales</taxon>
        <taxon>Pirellulaceae</taxon>
        <taxon>Pirellula</taxon>
    </lineage>
</organism>
<sequence length="55" mass="6245" precursor="true">MIRNWFTCSLLATALLSVMMSGCGSETVTKTEDPATIEQKRQEHQQMSQRERMGP</sequence>
<accession>D2R896</accession>
<proteinExistence type="predicted"/>
<dbReference type="AlphaFoldDB" id="D2R896"/>
<evidence type="ECO:0000256" key="2">
    <source>
        <dbReference type="SAM" id="SignalP"/>
    </source>
</evidence>